<dbReference type="GO" id="GO:0016740">
    <property type="term" value="F:transferase activity"/>
    <property type="evidence" value="ECO:0007669"/>
    <property type="project" value="UniProtKB-KW"/>
</dbReference>
<comment type="caution">
    <text evidence="4">The sequence shown here is derived from an EMBL/GenBank/DDBJ whole genome shotgun (WGS) entry which is preliminary data.</text>
</comment>
<accession>A0A7X3KBF4</accession>
<evidence type="ECO:0000259" key="2">
    <source>
        <dbReference type="Pfam" id="PF26334"/>
    </source>
</evidence>
<evidence type="ECO:0000256" key="1">
    <source>
        <dbReference type="ARBA" id="ARBA00022679"/>
    </source>
</evidence>
<dbReference type="PIRSF" id="PIRSF007023">
    <property type="entry name" value="UDP-Galf_transf"/>
    <property type="match status" value="1"/>
</dbReference>
<dbReference type="InterPro" id="IPR058592">
    <property type="entry name" value="Gtf3_C"/>
</dbReference>
<reference evidence="5 7" key="2">
    <citation type="submission" date="2020-07" db="EMBL/GenBank/DDBJ databases">
        <title>MOT database genomes.</title>
        <authorList>
            <person name="Joseph S."/>
            <person name="Aduse-Opoku J."/>
            <person name="Hashim A."/>
            <person name="Wade W."/>
            <person name="Curtis M."/>
        </authorList>
    </citation>
    <scope>NUCLEOTIDE SEQUENCE [LARGE SCALE GENOMIC DNA]</scope>
    <source>
        <strain evidence="5 7">STR</strain>
    </source>
</reference>
<evidence type="ECO:0000259" key="3">
    <source>
        <dbReference type="Pfam" id="PF26337"/>
    </source>
</evidence>
<sequence>MTKYQISENFGNDRHAGSKAKNDAVAILKELDFKELSIRHMGSKPGLLAKISRQLRSFISWTSLKFKVEDGSILIRQNPFHNRQMGRRAALKYLKEKRNVYMISLVHDVELIRYQYNSENFKNEFDEMIEFADKLIIHNEAMKQWFLDYGVSEEKLVVLEIFDYLLPLDSQKEIHFSKNIYIAGNLARDKSPYVHQLKQLSHLNFKLMGINYEPDTESQNIDYLGSFAPEEVPNQLVEGFGLVWDGNDIDTCSGETGNYLRYNNPHKLSLYLASEIPVIVWKEAAEANFVLNNGVGFAVDSLFELESIFENLTEEEYFKMVENVRRISTRIQSGQYLKEAVEKIV</sequence>
<gene>
    <name evidence="4" type="ORF">E5983_02435</name>
    <name evidence="5" type="ORF">HZY94_06920</name>
</gene>
<dbReference type="EMBL" id="JACBXX010000142">
    <property type="protein sequence ID" value="NYS96903.1"/>
    <property type="molecule type" value="Genomic_DNA"/>
</dbReference>
<dbReference type="EMBL" id="WSRS01000012">
    <property type="protein sequence ID" value="MVX58510.1"/>
    <property type="molecule type" value="Genomic_DNA"/>
</dbReference>
<dbReference type="InterPro" id="IPR058591">
    <property type="entry name" value="Gtf3_N"/>
</dbReference>
<dbReference type="AlphaFoldDB" id="A0A7X3KBF4"/>
<keyword evidence="1 4" id="KW-0808">Transferase</keyword>
<evidence type="ECO:0000313" key="6">
    <source>
        <dbReference type="Proteomes" id="UP000461595"/>
    </source>
</evidence>
<reference evidence="4 6" key="1">
    <citation type="submission" date="2019-12" db="EMBL/GenBank/DDBJ databases">
        <title>Microbes associate with the intestines of laboratory mice.</title>
        <authorList>
            <person name="Navarre W."/>
            <person name="Wong E."/>
        </authorList>
    </citation>
    <scope>NUCLEOTIDE SEQUENCE [LARGE SCALE GENOMIC DNA]</scope>
    <source>
        <strain evidence="4 6">NM51_B2-22</strain>
    </source>
</reference>
<dbReference type="Proteomes" id="UP000589521">
    <property type="component" value="Unassembled WGS sequence"/>
</dbReference>
<dbReference type="RefSeq" id="WP_160332334.1">
    <property type="nucleotide sequence ID" value="NZ_JACBXX010000142.1"/>
</dbReference>
<feature type="domain" description="Glucosyltransferase 3-like C-terminal" evidence="3">
    <location>
        <begin position="180"/>
        <end position="343"/>
    </location>
</feature>
<dbReference type="Gene3D" id="3.40.50.2000">
    <property type="entry name" value="Glycogen Phosphorylase B"/>
    <property type="match status" value="2"/>
</dbReference>
<feature type="domain" description="Glucosyltransferase 3-like N-terminal" evidence="2">
    <location>
        <begin position="3"/>
        <end position="161"/>
    </location>
</feature>
<evidence type="ECO:0000313" key="5">
    <source>
        <dbReference type="EMBL" id="NYS96903.1"/>
    </source>
</evidence>
<protein>
    <submittedName>
        <fullName evidence="4">Glycosyl transferase</fullName>
    </submittedName>
    <submittedName>
        <fullName evidence="5">Sugar transferase</fullName>
    </submittedName>
</protein>
<proteinExistence type="predicted"/>
<dbReference type="OrthoDB" id="9790931at2"/>
<dbReference type="Pfam" id="PF26334">
    <property type="entry name" value="Gtf3_N"/>
    <property type="match status" value="1"/>
</dbReference>
<dbReference type="Proteomes" id="UP000461595">
    <property type="component" value="Unassembled WGS sequence"/>
</dbReference>
<evidence type="ECO:0000313" key="7">
    <source>
        <dbReference type="Proteomes" id="UP000589521"/>
    </source>
</evidence>
<name>A0A7X3KBF4_9STRE</name>
<evidence type="ECO:0000313" key="4">
    <source>
        <dbReference type="EMBL" id="MVX58510.1"/>
    </source>
</evidence>
<dbReference type="Pfam" id="PF26337">
    <property type="entry name" value="Gtf3_C"/>
    <property type="match status" value="1"/>
</dbReference>
<organism evidence="4 6">
    <name type="scientific">Streptococcus danieliae</name>
    <dbReference type="NCBI Taxonomy" id="747656"/>
    <lineage>
        <taxon>Bacteria</taxon>
        <taxon>Bacillati</taxon>
        <taxon>Bacillota</taxon>
        <taxon>Bacilli</taxon>
        <taxon>Lactobacillales</taxon>
        <taxon>Streptococcaceae</taxon>
        <taxon>Streptococcus</taxon>
    </lineage>
</organism>